<keyword evidence="1" id="KW-1133">Transmembrane helix</keyword>
<evidence type="ECO:0000313" key="4">
    <source>
        <dbReference type="Proteomes" id="UP000776629"/>
    </source>
</evidence>
<keyword evidence="1" id="KW-0472">Membrane</keyword>
<dbReference type="InterPro" id="IPR042274">
    <property type="entry name" value="YycH/YycI_2"/>
</dbReference>
<dbReference type="Proteomes" id="UP000776629">
    <property type="component" value="Unassembled WGS sequence"/>
</dbReference>
<name>A0ABS2EPB0_9LACO</name>
<reference evidence="3 4" key="1">
    <citation type="journal article" date="2021" name="Sci. Rep.">
        <title>The distribution of antibiotic resistance genes in chicken gut microbiota commensals.</title>
        <authorList>
            <person name="Juricova H."/>
            <person name="Matiasovicova J."/>
            <person name="Kubasova T."/>
            <person name="Cejkova D."/>
            <person name="Rychlik I."/>
        </authorList>
    </citation>
    <scope>NUCLEOTIDE SEQUENCE [LARGE SCALE GENOMIC DNA]</scope>
    <source>
        <strain evidence="3 4">An810</strain>
    </source>
</reference>
<dbReference type="InterPro" id="IPR009996">
    <property type="entry name" value="YycH"/>
</dbReference>
<dbReference type="RefSeq" id="WP_204776432.1">
    <property type="nucleotide sequence ID" value="NZ_JACJJQ010000017.1"/>
</dbReference>
<feature type="domain" description="Regulatory protein YycH" evidence="2">
    <location>
        <begin position="10"/>
        <end position="428"/>
    </location>
</feature>
<dbReference type="Pfam" id="PF07435">
    <property type="entry name" value="YycH"/>
    <property type="match status" value="1"/>
</dbReference>
<dbReference type="EMBL" id="JACJJQ010000017">
    <property type="protein sequence ID" value="MBM6754061.1"/>
    <property type="molecule type" value="Genomic_DNA"/>
</dbReference>
<accession>A0ABS2EPB0</accession>
<evidence type="ECO:0000256" key="1">
    <source>
        <dbReference type="SAM" id="Phobius"/>
    </source>
</evidence>
<protein>
    <recommendedName>
        <fullName evidence="2">Regulatory protein YycH domain-containing protein</fullName>
    </recommendedName>
</protein>
<organism evidence="3 4">
    <name type="scientific">Limosilactobacillus alvi</name>
    <dbReference type="NCBI Taxonomy" id="990412"/>
    <lineage>
        <taxon>Bacteria</taxon>
        <taxon>Bacillati</taxon>
        <taxon>Bacillota</taxon>
        <taxon>Bacilli</taxon>
        <taxon>Lactobacillales</taxon>
        <taxon>Lactobacillaceae</taxon>
        <taxon>Limosilactobacillus</taxon>
    </lineage>
</organism>
<comment type="caution">
    <text evidence="3">The sequence shown here is derived from an EMBL/GenBank/DDBJ whole genome shotgun (WGS) entry which is preliminary data.</text>
</comment>
<keyword evidence="1" id="KW-0812">Transmembrane</keyword>
<evidence type="ECO:0000313" key="3">
    <source>
        <dbReference type="EMBL" id="MBM6754061.1"/>
    </source>
</evidence>
<feature type="transmembrane region" description="Helical" evidence="1">
    <location>
        <begin position="12"/>
        <end position="31"/>
    </location>
</feature>
<dbReference type="Gene3D" id="3.30.310.160">
    <property type="entry name" value="YycH protein, domain 2"/>
    <property type="match status" value="1"/>
</dbReference>
<evidence type="ECO:0000259" key="2">
    <source>
        <dbReference type="Pfam" id="PF07435"/>
    </source>
</evidence>
<sequence length="433" mass="49627">MIKLLRTRWRILTLTILIIISIGLSGLVWVMPFRDDRINEIHLTHSTPTANQQAMVYVPTTVIKTGNNREQQLLFGQPQNVVLTAQESLQKWELSQAHQVAKGKIDVYRDYLRQSNSLLLSYPSAVSLKAFNTTFNQKLPTAGLKSVNHILIPLNATGKLYLMSDQNWTVYRYNVKAEKLSKLRAALTGGEQRPVEYRQINNQMIITYPHAISLPTYAAKVNYQNVTTFTQALLNNSRSGNLASRKDGQQVIYHNGTNKRLVYNRANGEVKFENYLDKPKQFTYQEADGHFYRRLQRTGLVLEGLRFDSYRLNQKQITYRTYVEGFPVYNEHNYGVIEMQQNQQGLEEMVFSDASLGTPLPRTTGDVTLPATAVVFNALRANGELKDVQNIRIGYQWKTNRRANSVILVPTYYVKIGNQWENYQALVHEGGKQ</sequence>
<keyword evidence="4" id="KW-1185">Reference proteome</keyword>
<proteinExistence type="predicted"/>
<dbReference type="Gene3D" id="3.10.450.310">
    <property type="match status" value="1"/>
</dbReference>
<gene>
    <name evidence="3" type="ORF">H5993_04705</name>
</gene>